<reference evidence="2 3" key="1">
    <citation type="journal article" date="2014" name="BMC Genomics">
        <title>Comparison of environmental and isolate Sulfobacillus genomes reveals diverse carbon, sulfur, nitrogen, and hydrogen metabolisms.</title>
        <authorList>
            <person name="Justice N.B."/>
            <person name="Norman A."/>
            <person name="Brown C.T."/>
            <person name="Singh A."/>
            <person name="Thomas B.C."/>
            <person name="Banfield J.F."/>
        </authorList>
    </citation>
    <scope>NUCLEOTIDE SEQUENCE [LARGE SCALE GENOMIC DNA]</scope>
    <source>
        <strain evidence="2">AMDSBA4</strain>
    </source>
</reference>
<dbReference type="EMBL" id="PXYW01000030">
    <property type="protein sequence ID" value="PSR32848.1"/>
    <property type="molecule type" value="Genomic_DNA"/>
</dbReference>
<dbReference type="InterPro" id="IPR011437">
    <property type="entry name" value="DUF1540"/>
</dbReference>
<organism evidence="2 3">
    <name type="scientific">Sulfobacillus benefaciens</name>
    <dbReference type="NCBI Taxonomy" id="453960"/>
    <lineage>
        <taxon>Bacteria</taxon>
        <taxon>Bacillati</taxon>
        <taxon>Bacillota</taxon>
        <taxon>Clostridia</taxon>
        <taxon>Eubacteriales</taxon>
        <taxon>Clostridiales Family XVII. Incertae Sedis</taxon>
        <taxon>Sulfobacillus</taxon>
    </lineage>
</organism>
<dbReference type="Pfam" id="PF07561">
    <property type="entry name" value="DUF1540"/>
    <property type="match status" value="1"/>
</dbReference>
<dbReference type="Proteomes" id="UP000242972">
    <property type="component" value="Unassembled WGS sequence"/>
</dbReference>
<evidence type="ECO:0000259" key="1">
    <source>
        <dbReference type="Pfam" id="PF07561"/>
    </source>
</evidence>
<evidence type="ECO:0000313" key="2">
    <source>
        <dbReference type="EMBL" id="PSR32848.1"/>
    </source>
</evidence>
<protein>
    <recommendedName>
        <fullName evidence="1">DUF1540 domain-containing protein</fullName>
    </recommendedName>
</protein>
<dbReference type="AlphaFoldDB" id="A0A2T2XEE5"/>
<gene>
    <name evidence="2" type="ORF">C7B46_12240</name>
</gene>
<evidence type="ECO:0000313" key="3">
    <source>
        <dbReference type="Proteomes" id="UP000242972"/>
    </source>
</evidence>
<feature type="domain" description="DUF1540" evidence="1">
    <location>
        <begin position="4"/>
        <end position="29"/>
    </location>
</feature>
<sequence>MASIGCQVTSCRYNMFQQCTLTTVQIGPGNVTVASPVVGGIEASYDGQLRAGYADEFADYTAYANSTPTHIMDGAICVSFAPL</sequence>
<comment type="caution">
    <text evidence="2">The sequence shown here is derived from an EMBL/GenBank/DDBJ whole genome shotgun (WGS) entry which is preliminary data.</text>
</comment>
<accession>A0A2T2XEE5</accession>
<proteinExistence type="predicted"/>
<name>A0A2T2XEE5_9FIRM</name>